<organism evidence="1">
    <name type="scientific">viral metagenome</name>
    <dbReference type="NCBI Taxonomy" id="1070528"/>
    <lineage>
        <taxon>unclassified sequences</taxon>
        <taxon>metagenomes</taxon>
        <taxon>organismal metagenomes</taxon>
    </lineage>
</organism>
<name>A0A6C0LDE8_9ZZZZ</name>
<protein>
    <submittedName>
        <fullName evidence="1">Uncharacterized protein</fullName>
    </submittedName>
</protein>
<evidence type="ECO:0000313" key="1">
    <source>
        <dbReference type="EMBL" id="QHU27292.1"/>
    </source>
</evidence>
<sequence>MNAIIDKYEKYTVHTIENAEFTGVYDLMVHAPSEKPTDNPYGFICNYHFYIKYGDKVYVDVIWVGEIVISFAELQKNQYLKHHYDLSLLLTNDKDKNVVIEYNKDDSEHHTHGQYGKKRFWSFNTAYPETSFLINNIMNTNGSVMMIKNFSNKCYYKINPYDLVNMEYSSQEELNTFNNNYMLNVPEIVNKVFNNMYNYYNNIAIDYNIKIMEKEIEELSEIFQDKKNLINLVALSDKEGMNSDVLTTIYKYLVSSEGNLRYNKIINKLTDCKNKLEINTQILSA</sequence>
<reference evidence="1" key="1">
    <citation type="journal article" date="2020" name="Nature">
        <title>Giant virus diversity and host interactions through global metagenomics.</title>
        <authorList>
            <person name="Schulz F."/>
            <person name="Roux S."/>
            <person name="Paez-Espino D."/>
            <person name="Jungbluth S."/>
            <person name="Walsh D.A."/>
            <person name="Denef V.J."/>
            <person name="McMahon K.D."/>
            <person name="Konstantinidis K.T."/>
            <person name="Eloe-Fadrosh E.A."/>
            <person name="Kyrpides N.C."/>
            <person name="Woyke T."/>
        </authorList>
    </citation>
    <scope>NUCLEOTIDE SEQUENCE</scope>
    <source>
        <strain evidence="1">GVMAG-M-3300027763-16</strain>
    </source>
</reference>
<accession>A0A6C0LDE8</accession>
<dbReference type="EMBL" id="MN740453">
    <property type="protein sequence ID" value="QHU27292.1"/>
    <property type="molecule type" value="Genomic_DNA"/>
</dbReference>
<dbReference type="AlphaFoldDB" id="A0A6C0LDE8"/>
<proteinExistence type="predicted"/>